<dbReference type="GO" id="GO:0005737">
    <property type="term" value="C:cytoplasm"/>
    <property type="evidence" value="ECO:0007669"/>
    <property type="project" value="TreeGrafter"/>
</dbReference>
<dbReference type="Gene3D" id="3.30.559.30">
    <property type="entry name" value="Nonribosomal peptide synthetase, condensation domain"/>
    <property type="match status" value="6"/>
</dbReference>
<dbReference type="InterPro" id="IPR010071">
    <property type="entry name" value="AA_adenyl_dom"/>
</dbReference>
<dbReference type="CDD" id="cd19542">
    <property type="entry name" value="CT_NRPS-like"/>
    <property type="match status" value="1"/>
</dbReference>
<keyword evidence="9" id="KW-1185">Reference proteome</keyword>
<feature type="domain" description="Carrier" evidence="7">
    <location>
        <begin position="3804"/>
        <end position="3877"/>
    </location>
</feature>
<dbReference type="EMBL" id="KB456266">
    <property type="protein sequence ID" value="EMF11469.1"/>
    <property type="molecule type" value="Genomic_DNA"/>
</dbReference>
<keyword evidence="4" id="KW-0436">Ligase</keyword>
<comment type="similarity">
    <text evidence="5">Belongs to the NRP synthetase family.</text>
</comment>
<dbReference type="SUPFAM" id="SSF56801">
    <property type="entry name" value="Acetyl-CoA synthetase-like"/>
    <property type="match status" value="3"/>
</dbReference>
<feature type="domain" description="Carrier" evidence="7">
    <location>
        <begin position="2173"/>
        <end position="2246"/>
    </location>
</feature>
<dbReference type="InterPro" id="IPR036736">
    <property type="entry name" value="ACP-like_sf"/>
</dbReference>
<dbReference type="GO" id="GO:0043041">
    <property type="term" value="P:amino acid activation for nonribosomal peptide biosynthetic process"/>
    <property type="evidence" value="ECO:0007669"/>
    <property type="project" value="TreeGrafter"/>
</dbReference>
<sequence>MATTTLSISNPAPRKLPGPQLLHQLVSTSGKGGAVAIEHTFDNGTRTSLTYHDLHTRADALARRITLAISRSATTTTTTTTTTSARTVVPLIIPQCPELYISQLAILKAGAAFCPIVLDAPEERLRFIIQDVNASILLTTASLRSQLPALDGVEILAVDDGNTVDQSIELPSSINPQHAAYLMYTSGSTGQPKGVILSHSAACQALLAHDRHVPTFERFLQFASPTFDVSVFEIFFPFFRASTLVSCDRRRLLNDLPGTINELEIDACELTPSVASSLLRGRSSVPGLKVLLTIGEMLKPSVVESFGGDDTEPAVLHGMYGPTEATIHCTMQPNFSKDMSSNCIGVPLDTVSAFVIKAVEGPISSPEILAIGEEGELAVGGHQLADGYLNRDEQTRTAFVQHAKYGTLYRTGDRARMLSTGTLECLGRISSGQVKLRGQRIELGEIEHAASRTPGCRDVVAEVIANTLVAFCVSESSQTTKNEVIGVCRKWLPAFMVPGDVVLLDDFPYLASGKCDRKALRAQYEQQQVPAPNDGSTQSESESMRQVLDCLQTTLGAQLTPKSSLAAAGLDSISSIRLASELRKRGLAQTDAGRVLAAETPADIVAIIDGPGNDLLTADWQRRAKDAYHESLHQSLAQAFPPELRDQVEASFPCTPVQIAMLTETAKSPRVYCNWIKLAVPQYADRGHIKDSLSELAARHPLLRSGFIPTLGLQQSYAVVVWKSLTEQQVVDVTEFSFPFELKSERDFWRPLKFQVRQAEAGTELLIQIHHALYDQWSMDMLRADLASILRVNDRERPTSFEAVADFYIHHEQSDTQALADFWQDYLRDFAASPMPLLRGVDVVPNLLRTPWQTTSLQSADVKNLSKSIGCSAPAVFQTAMAIILGAYTGVSDVTFGSVFSGRTIPVDGIETIFGPCLATLPLRIDSKAAKTSRELLGAVTAYNRRIQNNLLTSPTAVRNAAGIAPGTKLFDSLFVWQESTLTSGTGAEDVKEVDSADELEFDFVLEIEPSPTAIQMRATYQERLLDAQQVELFIKQIENLVSIMLQDPDQPVDDLGNKMNPELLSIANPEPKSYATSYELTAEIGENASRDPDATAIMFATKLDEKSFESTSITYQDLDKRANRMAHALIAAGLRPDDLVCICMEKCIDMYVLMLATFKAGAGYLPLIPDTPEARIKSVLSQANIRLCVGDASSAPELRSLTDAKVLDCSTLELANASDQSPQVDQNGARIAYAVFTSGSTGEPKGVAVTMDNLKGNLAVLAELYKVAPGDRLLQACSQAFDVSVFEIFFTFYTGMCLCSATKDVIFRDFEQSIRAFGVTHLSLTPTVAALAKPENVPTVRFLVTAGEAVTEKVHRTWADHGLHQGYGPSETTNICSVRMNVPAHNVLGNIGPPFKNTSAFVLAPECDFQVLPAGAYGEFAFGGEQVFRGYIGRDDLNSTKIIDHPSYGRVYRSGDMGRILPDGTLLIAGRLDDQVKIRGNRVELGEINNILSDHADVSDCATIVIGDKSSDQMLVTFWVPKSSKTETSSLSSVADSGIELVSDLYARLDDALPAYMIPSILVPMNVLPMTVQGKLDKRSLRTTYEGLDTELRNRLSRSQELSAQDGPATPTEETMAQAISSLLEIPLANISRNASFFAFGLNSLNAIQLARSFERALGIDVSVSSILRHPTISRLARTLSTTDSSRSENDHDDASQALGIDFVEKTKAEFLAQDHVVEAVLPCTPLQDAMLSASRSGNAGAYCNTTRIHFRGDMEKMRQCWQRASERHAILRTSFVQTPLAAHPFAQVVSQKPLPTWVSVGRPMSNGITNGHHENGHAKSNGHMNGAQNGDSNDAPRLPGVTPDRPVQVMQNGQDIYLQMHHAIYDGISVSNLFSELQQLYEGEQLPQPVPFEPFLAEVMQQNNQKAVDFWKQRLHSFTPHPVPTAENVTDTKEGSWAMSMAISPSDIAAFSERYSCTSLSIFQAAWAKTIACAQDITDLCFGNVVSGRSVPARDVDRLIAPCFNTIPVRVQSSSMRTNIELIQDLQKTNVECMSYQLTALRRIQALSQDPSRHLFDSLLLVQPPQDEDGLWDVEEEDDMSMGVPIVIEVVPHHHDYELLTHFMPERINKSTAIMLAKAFESSLQTCLRYPSGSVSQLGLVNQSELAGLLAPTPDSSTKEGAGADSDAMWSSDENMVREVFATLAGIDASQISKETSLYRIGLDSLNAVQVASQLRKRNLNVDAADIMHYQSPAALAAFISSKQHTKQEAQAAGIDLITFEEQHKHSAAEKLGIDVTHIEAVRPCTSAQSGMLSQFIQSDGGYYFSRSIYKVPDDIHLTHIQTAWAAVQKKHQVLRMGFFELENAANPFAMLVYGPDSIPGQVVSEDHETALDDLHKKLSASVLSELHLPTWRVVLQQNGTARHMVVSLHHALYDADALHILLLDFAKALRNTDIGQSPSIDTVLKLQLDGMAQQNVNSEQFWRESLQPAHLIKFPNLTPTIIRKSQATSTELRSQTHLSTLDEYCRENGVTIQALAQGTWAQLLAAYLGEPAVTFGTVFSGLSSSSAQGVAFPSISTVPVYCNTKKSGLDVAKDMVTYNSSAQRHRFTPLVDIQRFAGTPGQPLFDTIFVYQKNARSDDDSFDWEVVSDSLGVDYSVSLELQADGSGGMSLRLTYDVAMVPVDHAILMLRQFDMLLLSMIDHQSKDATHTELMSIVPPKEPVLPSKVTLLHQFLEQGALDHPEKPAFEFVFSLEGGAESRKVWSYQELNERGNQVANLIHQHGVQPGGVVALCMSKSPEATFAFIGILKAGCAFLAMDPDLPLARRKFIVEDSKSQLLFVNAGGIDPEMKDTVRHVELTEDLLINFPSSAPQIESVDPSATSYCLYTSGTTGTPKGCELTHENAVQAMLAFQRLFAEHWSENSRWLQFASYWFDVSVLEHFWSWSVGITMVGAPRDVVLGDLSGFITAANITHIDLTPSLARLLKPEEVPSLHNHVFITGGEALKQEIIDAWGPLNTIYNGYGPTEATIGVTMNPHIGRDAKPSNIGPPFDNVGAFVMAPESETPVLRGAVGELCVSGKLVGKGYLNRPELTEKAFPYLERFGERVYRTGDLVRLLADGSISFIGRNDSQAKLRGQRLEIDEIDAVIKASHKGISDVASLVTKSSEGDREMLVSFVVDNEARDRELHTAQSKQSVEVVAAADQACRDRLPGYMVPTHIVPLSRLPLTVNNKVDAKRLVALFTSLTTQGLQQLKGGSATKRPLRGKERKVGKVVSKLLSIELDDISATSNVFSLGLSSVSAITLATSLKRSGFETASVRTIMTNPTLDRLAQALSGTSEDGKNERSAIMQSQLTISAFAQRYRGLAAQTLSVNVSNIESIAPCTPLQEGLLADSIKDSERPYFNVFRYQLRGTNHDRVGEAILELYRQLPILRTSFVRTEEGFAQVVLRNTDWTVQSEDVDDDAGIESKLAGLRSEWQGRAKNEVTRPFEAILVHSPTKSIMVLQSHHALYDGISWDLMMSKLGELCASSSASIDCGPSFMEALPYGPLCYRKDAEQFWQRQMKGFHYSPLPLVPDEPSRETLTVSKLLRCSHGVESLRKKLGVSHQAVFQAAFTVALHQYAPQTQTYGVVVSGRSIAFDDADAIIGPMFNTVPYTINMEPTGDWKRHLQRCHEANVELIPYQHTSLRAIRKNCRRNPTDPLFDVLFVFQSPDERLGPHHDDEFFELMPSVIPAEYPLAIEVELGSSGAAQVTAAAQPGRATEQSLTEFLDAFDEALQCMIESAEGKISDSFTISRSSSTTTPQQLHDVSAEVNGISDFKWTTEAEELRKIIAEVAGSDPSAVTEHVAIFTLGLDSIDAVKLAARMKKAGMSIPVSKILTAQTIPRMLDAVESSTAQSETPESANKFSVLARQLQHLSSLVDPRIAKDVERIIPAAPGQEALIAEMIRSEFHEYFNSVVLRLRAGVDIARLKNAWQDVVHASPILRTAFVEVSDPEVEATFAQIIFKEGPLEFDEVQATSLDGLTDYLDSVKADVRQSFSVKSPMRLAIATVENAHYLVLSLSHAQYDGHSIGLLHSDIAAAYAGRLERRPPYEEVINEALSATDQSALTFWRETLAGAKVSRFRTLEGGSDVKTYRTERTAALSGKDAKAFCQKLGVSLQALAQASWALVLAHHLQALDVLFGVVLACRDSEEAEQTLFPTMNTVPVRVSLHGSVSGMLHDVQDNINHMRQHQKTPLRNIQAACADLLRSSKDKSRQGLFDTLFIYQNRGDAIEDQGEPLYESVAADANVEYPVAVEVEAVEDELVIRAACKSFALDEPGAELLLERFDGVLSFLTADLDRDAIDLSNDDVVICGLPAFVLQSNPLSRQTTREQYGDEDSDLDSIDDSAVVDAIRSALAQVSRTPIDEIEPHATIESMGIDSISAIKVASLLRKDSIKLSVSDLLKAQTPRRMAQLVGDVAQPAGESGVSGKDIIATAIKDVDLSILQREYSIPADHIEVVLPATAGQMYMVSLWHKTRGELFYPTFTYDLRTDKSMDAIRQAWQQLVAGTAMLRTRLCASGHATIPLLQVVMKESGQPFYAEDERSIAPTQPFARLHVGKARDGYTVKLAIHHALYDAVSLPLLMEDFRSLLQGESLPKPSIAFEDYITLVAREPAVKTRQQFWSGYLQNVEHAALGQPRGDAARKVQIFKPSALSESCDELERKARKSGISTQALLFAVYAKVYAKHAQGSKEAAQDVVLGIYIANRSHLPDLDHLSAPTLNLVPLLVRAPTRTSIMDSAKSISKDLRSITTAENSSASLREICEWTGVTVDTFVNFLKLPDSDDGPDEGTGGSEITMAESNDEWMQEVHRVHEPEKAQQQQQQQEVQFHVPHELAGFEVHEAYQHAVDVELAITKDGKLSMGMFCVEEMMGLDEADVMVQEVVAELHDFVHG</sequence>
<dbReference type="PROSITE" id="PS50075">
    <property type="entry name" value="CARRIER"/>
    <property type="match status" value="5"/>
</dbReference>
<dbReference type="STRING" id="692275.M3BVW3"/>
<dbReference type="InterPro" id="IPR006162">
    <property type="entry name" value="Ppantetheine_attach_site"/>
</dbReference>
<dbReference type="HOGENOM" id="CLU_000092_2_0_1"/>
<dbReference type="eggNOG" id="KOG1178">
    <property type="taxonomic scope" value="Eukaryota"/>
</dbReference>
<accession>M3BVW3</accession>
<evidence type="ECO:0000256" key="6">
    <source>
        <dbReference type="SAM" id="MobiDB-lite"/>
    </source>
</evidence>
<feature type="region of interest" description="Disordered" evidence="6">
    <location>
        <begin position="1807"/>
        <end position="1842"/>
    </location>
</feature>
<dbReference type="FunFam" id="3.40.50.980:FF:000001">
    <property type="entry name" value="Non-ribosomal peptide synthetase"/>
    <property type="match status" value="1"/>
</dbReference>
<organism evidence="8 9">
    <name type="scientific">Sphaerulina musiva (strain SO2202)</name>
    <name type="common">Poplar stem canker fungus</name>
    <name type="synonym">Septoria musiva</name>
    <dbReference type="NCBI Taxonomy" id="692275"/>
    <lineage>
        <taxon>Eukaryota</taxon>
        <taxon>Fungi</taxon>
        <taxon>Dikarya</taxon>
        <taxon>Ascomycota</taxon>
        <taxon>Pezizomycotina</taxon>
        <taxon>Dothideomycetes</taxon>
        <taxon>Dothideomycetidae</taxon>
        <taxon>Mycosphaerellales</taxon>
        <taxon>Mycosphaerellaceae</taxon>
        <taxon>Sphaerulina</taxon>
    </lineage>
</organism>
<dbReference type="Gene3D" id="3.40.50.12780">
    <property type="entry name" value="N-terminal domain of ligase-like"/>
    <property type="match status" value="3"/>
</dbReference>
<evidence type="ECO:0000256" key="5">
    <source>
        <dbReference type="ARBA" id="ARBA00029454"/>
    </source>
</evidence>
<dbReference type="GO" id="GO:0010106">
    <property type="term" value="P:cellular response to iron ion starvation"/>
    <property type="evidence" value="ECO:0007669"/>
    <property type="project" value="UniProtKB-ARBA"/>
</dbReference>
<dbReference type="GeneID" id="27907630"/>
<keyword evidence="3" id="KW-0597">Phosphoprotein</keyword>
<dbReference type="Gene3D" id="3.30.559.10">
    <property type="entry name" value="Chloramphenicol acetyltransferase-like domain"/>
    <property type="match status" value="6"/>
</dbReference>
<dbReference type="PANTHER" id="PTHR45527">
    <property type="entry name" value="NONRIBOSOMAL PEPTIDE SYNTHETASE"/>
    <property type="match status" value="1"/>
</dbReference>
<feature type="domain" description="Carrier" evidence="7">
    <location>
        <begin position="4368"/>
        <end position="4444"/>
    </location>
</feature>
<comment type="pathway">
    <text evidence="1">Siderophore biosynthesis.</text>
</comment>
<dbReference type="InterPro" id="IPR023213">
    <property type="entry name" value="CAT-like_dom_sf"/>
</dbReference>
<dbReference type="Proteomes" id="UP000016931">
    <property type="component" value="Unassembled WGS sequence"/>
</dbReference>
<dbReference type="Pfam" id="PF00501">
    <property type="entry name" value="AMP-binding"/>
    <property type="match status" value="3"/>
</dbReference>
<dbReference type="InterPro" id="IPR042099">
    <property type="entry name" value="ANL_N_sf"/>
</dbReference>
<feature type="domain" description="Carrier" evidence="7">
    <location>
        <begin position="1608"/>
        <end position="1685"/>
    </location>
</feature>
<dbReference type="InterPro" id="IPR001242">
    <property type="entry name" value="Condensation_dom"/>
</dbReference>
<evidence type="ECO:0000256" key="3">
    <source>
        <dbReference type="ARBA" id="ARBA00022553"/>
    </source>
</evidence>
<reference evidence="8 9" key="1">
    <citation type="journal article" date="2012" name="PLoS Pathog.">
        <title>Diverse lifestyles and strategies of plant pathogenesis encoded in the genomes of eighteen Dothideomycetes fungi.</title>
        <authorList>
            <person name="Ohm R.A."/>
            <person name="Feau N."/>
            <person name="Henrissat B."/>
            <person name="Schoch C.L."/>
            <person name="Horwitz B.A."/>
            <person name="Barry K.W."/>
            <person name="Condon B.J."/>
            <person name="Copeland A.C."/>
            <person name="Dhillon B."/>
            <person name="Glaser F."/>
            <person name="Hesse C.N."/>
            <person name="Kosti I."/>
            <person name="LaButti K."/>
            <person name="Lindquist E.A."/>
            <person name="Lucas S."/>
            <person name="Salamov A.A."/>
            <person name="Bradshaw R.E."/>
            <person name="Ciuffetti L."/>
            <person name="Hamelin R.C."/>
            <person name="Kema G.H.J."/>
            <person name="Lawrence C."/>
            <person name="Scott J.A."/>
            <person name="Spatafora J.W."/>
            <person name="Turgeon B.G."/>
            <person name="de Wit P.J.G.M."/>
            <person name="Zhong S."/>
            <person name="Goodwin S.B."/>
            <person name="Grigoriev I.V."/>
        </authorList>
    </citation>
    <scope>NUCLEOTIDE SEQUENCE [LARGE SCALE GENOMIC DNA]</scope>
    <source>
        <strain evidence="8 9">SO2202</strain>
    </source>
</reference>
<dbReference type="PROSITE" id="PS00455">
    <property type="entry name" value="AMP_BINDING"/>
    <property type="match status" value="1"/>
</dbReference>
<proteinExistence type="inferred from homology"/>
<protein>
    <submittedName>
        <fullName evidence="8">Peptide synthetase</fullName>
    </submittedName>
</protein>
<dbReference type="SUPFAM" id="SSF52777">
    <property type="entry name" value="CoA-dependent acyltransferases"/>
    <property type="match status" value="12"/>
</dbReference>
<evidence type="ECO:0000313" key="9">
    <source>
        <dbReference type="Proteomes" id="UP000016931"/>
    </source>
</evidence>
<dbReference type="GO" id="GO:0016874">
    <property type="term" value="F:ligase activity"/>
    <property type="evidence" value="ECO:0007669"/>
    <property type="project" value="UniProtKB-KW"/>
</dbReference>
<dbReference type="GO" id="GO:0031177">
    <property type="term" value="F:phosphopantetheine binding"/>
    <property type="evidence" value="ECO:0007669"/>
    <property type="project" value="InterPro"/>
</dbReference>
<dbReference type="PANTHER" id="PTHR45527:SF1">
    <property type="entry name" value="FATTY ACID SYNTHASE"/>
    <property type="match status" value="1"/>
</dbReference>
<dbReference type="PROSITE" id="PS00012">
    <property type="entry name" value="PHOSPHOPANTETHEINE"/>
    <property type="match status" value="6"/>
</dbReference>
<dbReference type="FunFam" id="3.30.300.30:FF:000015">
    <property type="entry name" value="Nonribosomal peptide synthase SidD"/>
    <property type="match status" value="1"/>
</dbReference>
<keyword evidence="2" id="KW-0596">Phosphopantetheine</keyword>
<dbReference type="InterPro" id="IPR045851">
    <property type="entry name" value="AMP-bd_C_sf"/>
</dbReference>
<dbReference type="SMART" id="SM01294">
    <property type="entry name" value="PKS_PP_betabranch"/>
    <property type="match status" value="1"/>
</dbReference>
<dbReference type="OMA" id="CTMLPRM"/>
<dbReference type="Gene3D" id="3.30.300.30">
    <property type="match status" value="3"/>
</dbReference>
<dbReference type="GO" id="GO:0031169">
    <property type="term" value="P:ferrichrome biosynthetic process"/>
    <property type="evidence" value="ECO:0007669"/>
    <property type="project" value="UniProtKB-ARBA"/>
</dbReference>
<dbReference type="InterPro" id="IPR000873">
    <property type="entry name" value="AMP-dep_synth/lig_dom"/>
</dbReference>
<dbReference type="InterPro" id="IPR020806">
    <property type="entry name" value="PKS_PP-bd"/>
</dbReference>
<feature type="domain" description="Carrier" evidence="7">
    <location>
        <begin position="3243"/>
        <end position="3320"/>
    </location>
</feature>
<dbReference type="SMART" id="SM00823">
    <property type="entry name" value="PKS_PP"/>
    <property type="match status" value="5"/>
</dbReference>
<evidence type="ECO:0000256" key="4">
    <source>
        <dbReference type="ARBA" id="ARBA00022598"/>
    </source>
</evidence>
<evidence type="ECO:0000256" key="1">
    <source>
        <dbReference type="ARBA" id="ARBA00004924"/>
    </source>
</evidence>
<dbReference type="InterPro" id="IPR009081">
    <property type="entry name" value="PP-bd_ACP"/>
</dbReference>
<dbReference type="Pfam" id="PF00668">
    <property type="entry name" value="Condensation"/>
    <property type="match status" value="6"/>
</dbReference>
<evidence type="ECO:0000313" key="8">
    <source>
        <dbReference type="EMBL" id="EMF11469.1"/>
    </source>
</evidence>
<dbReference type="CDD" id="cd05918">
    <property type="entry name" value="A_NRPS_SidN3_like"/>
    <property type="match status" value="2"/>
</dbReference>
<dbReference type="Pfam" id="PF00550">
    <property type="entry name" value="PP-binding"/>
    <property type="match status" value="6"/>
</dbReference>
<dbReference type="FunFam" id="3.30.300.30:FF:000033">
    <property type="entry name" value="Nonribosomal siderophore peptide synthase SidC"/>
    <property type="match status" value="1"/>
</dbReference>
<dbReference type="NCBIfam" id="TIGR01733">
    <property type="entry name" value="AA-adenyl-dom"/>
    <property type="match status" value="2"/>
</dbReference>
<dbReference type="InterPro" id="IPR020845">
    <property type="entry name" value="AMP-binding_CS"/>
</dbReference>
<dbReference type="FunFam" id="3.40.50.12780:FF:000024">
    <property type="entry name" value="Nonribosomal siderophore peptide synthase SidC"/>
    <property type="match status" value="2"/>
</dbReference>
<name>M3BVW3_SPHMS</name>
<dbReference type="OrthoDB" id="416786at2759"/>
<evidence type="ECO:0000256" key="2">
    <source>
        <dbReference type="ARBA" id="ARBA00022450"/>
    </source>
</evidence>
<gene>
    <name evidence="8" type="ORF">SEPMUDRAFT_89089</name>
</gene>
<evidence type="ECO:0000259" key="7">
    <source>
        <dbReference type="PROSITE" id="PS50075"/>
    </source>
</evidence>
<dbReference type="RefSeq" id="XP_016759590.1">
    <property type="nucleotide sequence ID" value="XM_016910493.1"/>
</dbReference>
<feature type="compositionally biased region" description="Polar residues" evidence="6">
    <location>
        <begin position="1824"/>
        <end position="1834"/>
    </location>
</feature>
<dbReference type="Gene3D" id="1.10.1200.10">
    <property type="entry name" value="ACP-like"/>
    <property type="match status" value="5"/>
</dbReference>
<dbReference type="NCBIfam" id="NF003417">
    <property type="entry name" value="PRK04813.1"/>
    <property type="match status" value="3"/>
</dbReference>
<dbReference type="SUPFAM" id="SSF47336">
    <property type="entry name" value="ACP-like"/>
    <property type="match status" value="6"/>
</dbReference>